<evidence type="ECO:0000259" key="1">
    <source>
        <dbReference type="SMART" id="SM00587"/>
    </source>
</evidence>
<dbReference type="AlphaFoldDB" id="A0A1B0CUL4"/>
<proteinExistence type="predicted"/>
<dbReference type="PANTHER" id="PTHR11012:SF19">
    <property type="entry name" value="CHK KINASE-LIKE DOMAIN-CONTAINING PROTEIN"/>
    <property type="match status" value="1"/>
</dbReference>
<dbReference type="VEuPathDB" id="VectorBase:LLONM1_002070"/>
<dbReference type="InterPro" id="IPR004119">
    <property type="entry name" value="EcKL"/>
</dbReference>
<protein>
    <recommendedName>
        <fullName evidence="1">CHK kinase-like domain-containing protein</fullName>
    </recommendedName>
</protein>
<dbReference type="Gene3D" id="3.90.1200.10">
    <property type="match status" value="1"/>
</dbReference>
<dbReference type="Pfam" id="PF02958">
    <property type="entry name" value="EcKL"/>
    <property type="match status" value="2"/>
</dbReference>
<accession>A0A1B0CUL4</accession>
<sequence>MLPDSELMGDFTDKYNAFPKEILLYAKIIPGLEEIWQKAGHPVEFGPKLYFSSESPKVLIVMDDLKAKGYRMIPRQEGLSLEQGKVLLTKLAKFHSASNLEFDLKNIAEELLKKKSQNLLSYDVYPAAGKGNNFSSVIHRIEIKFLDKDSGIVTEKFIIKILPSGDRGKFMEKHNIFYREIHVYDSILPQVSSLLSQIGCTTKLAPECITVLSNPCTLVLEDLCNSNYKMLNRREGLNLEQSMDVLENIAKFHAASVKISEINPKSMEMLFENSISECINSFCIFYKTGLASLKELIEQWEGFEEIAEKLENLQERIIEKIFENYMKKSTFCVLNHNDLWTNNVMFKYDSSGKLINSAIIDYQFVYWGSPAIDLNFFLYTSIEEGVRKAHWNHLIHHYHKILSKTLKDLKATTIVPKVTEIHAEVIQRGVQGILACLLKAAVIIAPVESVDFGLILSEREEGASYRRQLFSNPKYVEFIKPLICEAGE</sequence>
<evidence type="ECO:0000313" key="2">
    <source>
        <dbReference type="EnsemblMetazoa" id="LLOJ008649-PA"/>
    </source>
</evidence>
<dbReference type="EMBL" id="AJWK01029349">
    <property type="status" value="NOT_ANNOTATED_CDS"/>
    <property type="molecule type" value="Genomic_DNA"/>
</dbReference>
<dbReference type="VEuPathDB" id="VectorBase:LLOJ008649"/>
<dbReference type="SUPFAM" id="SSF56112">
    <property type="entry name" value="Protein kinase-like (PK-like)"/>
    <property type="match status" value="1"/>
</dbReference>
<feature type="domain" description="CHK kinase-like" evidence="1">
    <location>
        <begin position="218"/>
        <end position="408"/>
    </location>
</feature>
<name>A0A1B0CUL4_LUTLO</name>
<dbReference type="InterPro" id="IPR011009">
    <property type="entry name" value="Kinase-like_dom_sf"/>
</dbReference>
<dbReference type="Proteomes" id="UP000092461">
    <property type="component" value="Unassembled WGS sequence"/>
</dbReference>
<dbReference type="EnsemblMetazoa" id="LLOJ008649-RA">
    <property type="protein sequence ID" value="LLOJ008649-PA"/>
    <property type="gene ID" value="LLOJ008649"/>
</dbReference>
<dbReference type="EMBL" id="AJWK01029348">
    <property type="status" value="NOT_ANNOTATED_CDS"/>
    <property type="molecule type" value="Genomic_DNA"/>
</dbReference>
<evidence type="ECO:0000313" key="3">
    <source>
        <dbReference type="Proteomes" id="UP000092461"/>
    </source>
</evidence>
<reference evidence="2" key="1">
    <citation type="submission" date="2020-05" db="UniProtKB">
        <authorList>
            <consortium name="EnsemblMetazoa"/>
        </authorList>
    </citation>
    <scope>IDENTIFICATION</scope>
    <source>
        <strain evidence="2">Jacobina</strain>
    </source>
</reference>
<organism evidence="2 3">
    <name type="scientific">Lutzomyia longipalpis</name>
    <name type="common">Sand fly</name>
    <dbReference type="NCBI Taxonomy" id="7200"/>
    <lineage>
        <taxon>Eukaryota</taxon>
        <taxon>Metazoa</taxon>
        <taxon>Ecdysozoa</taxon>
        <taxon>Arthropoda</taxon>
        <taxon>Hexapoda</taxon>
        <taxon>Insecta</taxon>
        <taxon>Pterygota</taxon>
        <taxon>Neoptera</taxon>
        <taxon>Endopterygota</taxon>
        <taxon>Diptera</taxon>
        <taxon>Nematocera</taxon>
        <taxon>Psychodoidea</taxon>
        <taxon>Psychodidae</taxon>
        <taxon>Lutzomyia</taxon>
        <taxon>Lutzomyia</taxon>
    </lineage>
</organism>
<dbReference type="PANTHER" id="PTHR11012">
    <property type="entry name" value="PROTEIN KINASE-LIKE DOMAIN-CONTAINING"/>
    <property type="match status" value="1"/>
</dbReference>
<dbReference type="EMBL" id="AJWK01029350">
    <property type="status" value="NOT_ANNOTATED_CDS"/>
    <property type="molecule type" value="Genomic_DNA"/>
</dbReference>
<dbReference type="SMART" id="SM00587">
    <property type="entry name" value="CHK"/>
    <property type="match status" value="1"/>
</dbReference>
<keyword evidence="3" id="KW-1185">Reference proteome</keyword>
<dbReference type="InterPro" id="IPR015897">
    <property type="entry name" value="CHK_kinase-like"/>
</dbReference>